<organism evidence="1 2">
    <name type="scientific">Tolypocladium paradoxum</name>
    <dbReference type="NCBI Taxonomy" id="94208"/>
    <lineage>
        <taxon>Eukaryota</taxon>
        <taxon>Fungi</taxon>
        <taxon>Dikarya</taxon>
        <taxon>Ascomycota</taxon>
        <taxon>Pezizomycotina</taxon>
        <taxon>Sordariomycetes</taxon>
        <taxon>Hypocreomycetidae</taxon>
        <taxon>Hypocreales</taxon>
        <taxon>Ophiocordycipitaceae</taxon>
        <taxon>Tolypocladium</taxon>
    </lineage>
</organism>
<dbReference type="STRING" id="94208.A0A2S4KTA1"/>
<evidence type="ECO:0000313" key="2">
    <source>
        <dbReference type="Proteomes" id="UP000237481"/>
    </source>
</evidence>
<reference evidence="1 2" key="1">
    <citation type="submission" date="2018-01" db="EMBL/GenBank/DDBJ databases">
        <title>Harnessing the power of phylogenomics to disentangle the directionality and signatures of interkingdom host jumping in the parasitic fungal genus Tolypocladium.</title>
        <authorList>
            <person name="Quandt C.A."/>
            <person name="Patterson W."/>
            <person name="Spatafora J.W."/>
        </authorList>
    </citation>
    <scope>NUCLEOTIDE SEQUENCE [LARGE SCALE GENOMIC DNA]</scope>
    <source>
        <strain evidence="1 2">NRBC 100945</strain>
    </source>
</reference>
<dbReference type="Proteomes" id="UP000237481">
    <property type="component" value="Unassembled WGS sequence"/>
</dbReference>
<name>A0A2S4KTA1_9HYPO</name>
<accession>A0A2S4KTA1</accession>
<dbReference type="EMBL" id="PKSG01000688">
    <property type="protein sequence ID" value="POR33412.1"/>
    <property type="molecule type" value="Genomic_DNA"/>
</dbReference>
<dbReference type="OrthoDB" id="5330858at2759"/>
<comment type="caution">
    <text evidence="1">The sequence shown here is derived from an EMBL/GenBank/DDBJ whole genome shotgun (WGS) entry which is preliminary data.</text>
</comment>
<keyword evidence="2" id="KW-1185">Reference proteome</keyword>
<proteinExistence type="predicted"/>
<evidence type="ECO:0000313" key="1">
    <source>
        <dbReference type="EMBL" id="POR33412.1"/>
    </source>
</evidence>
<protein>
    <submittedName>
        <fullName evidence="1">Uncharacterized protein</fullName>
    </submittedName>
</protein>
<sequence length="926" mass="101837">MVSEYRIHRPYVLASLPRPLDHTDGRIVAREVYGQREGQKKRKRTELAVGVDGETASIYDVRSSPMHSRFDVLIRQQVPASRLITSYPIPPQESFTCSPYSVRVRHSNSSDVLRYTFIATKDALSHKITLFKDVVHSDGKTTSTSSSQTLRTSSIRYITGSSSTAQSATVGDIVAVCKNGEFVYLSGETLAIQWSTSSKSAVQDVVAGAIDDFQVEYVSSGSLADFREGIFRNRLEVFSALPRALDSEPSLLVLVSRSISQGQVSRHLVILAAIPGSSSTLADLQKLVPLDVTPIGGTASGSDGLPTYQVDVQSCVLLELFAGSVNVYDLTGAVPKQKSRVQVDGAESFIRLSRPFILSTSLNSVGLYNYQYRSIHAKTALDLSELPLESQGPQSCELITYLRSQDLVVALVDNALVSIHVEPPKSHGKRRKEGLLIDSIGRGASVEVHPKKQKCEAPSMEFSRYVPGTMTESYLANYNKELQAADELLGNNEVANWENLLRQKFNMSLRKQANLANGTTTNGQDTSDSQEIPEWEWLTEKSYPSVDRRWVIYAISQVFSVEMTTSDEPRPVLRLILPDSNVTTYLGVAGHLTISNLNVAFRADLSSEAVECKRLASDLIQCLTEADPSMTLLLNYLQATKLGEVELLLAIRRLMLSMDLIPDTKKLNSTKLLTNESLDGNDKYEMDLDDLEREIAVTEHYLGDESSSRSRGLTLAFTKLWRLPAVSTVKALRATIQTEEILSFIHLLRVELVRGAWTSLYVDPTSFESEGNDPPPDGVIALIADLLGRCLDAVGAGGWLFNDAMSWADKAETGDFLTALKLEVTAALEGIEEAVYLNGVVGEAVRFGLAAETSRATSQTWNNNKPIPLQLEGRESRLLPLGLKTKQLPTKEKVVSGGEVVQRSTREHGHLVSQKVDAYSLEKLAI</sequence>
<dbReference type="AlphaFoldDB" id="A0A2S4KTA1"/>
<gene>
    <name evidence="1" type="ORF">TPAR_06392</name>
</gene>